<comment type="caution">
    <text evidence="2">The sequence shown here is derived from an EMBL/GenBank/DDBJ whole genome shotgun (WGS) entry which is preliminary data.</text>
</comment>
<dbReference type="EMBL" id="SJJZ01000001">
    <property type="protein sequence ID" value="TCC11645.1"/>
    <property type="molecule type" value="Genomic_DNA"/>
</dbReference>
<protein>
    <submittedName>
        <fullName evidence="2">Dienelactone hydrolase</fullName>
    </submittedName>
</protein>
<dbReference type="InterPro" id="IPR002925">
    <property type="entry name" value="Dienelactn_hydro"/>
</dbReference>
<gene>
    <name evidence="2" type="ORF">E0H45_10405</name>
</gene>
<feature type="domain" description="Dienelactone hydrolase" evidence="1">
    <location>
        <begin position="20"/>
        <end position="226"/>
    </location>
</feature>
<keyword evidence="2" id="KW-0378">Hydrolase</keyword>
<dbReference type="GO" id="GO:0016787">
    <property type="term" value="F:hydrolase activity"/>
    <property type="evidence" value="ECO:0007669"/>
    <property type="project" value="UniProtKB-KW"/>
</dbReference>
<dbReference type="Proteomes" id="UP000292346">
    <property type="component" value="Unassembled WGS sequence"/>
</dbReference>
<sequence>MGVTVKVGEQDAYLARVGRAGMLLLPMITGIGEQIREWADELAGEGITALAWDPFKGRSTDNATREELSGMLREMDDDTALTEQGALLDYLFDELGCNKVGVIGWCLGGRFAFLLGARDQRVANVVAFHPTVPSNRPPHHTYDAIAEAAGVTAPVLVSYPSADTAVPTADFETLQTVLQARTAGGTFTQYFPGADHGFSDKSRHDKDVNADAFRLAWPQALAFMKSTVA</sequence>
<evidence type="ECO:0000313" key="3">
    <source>
        <dbReference type="Proteomes" id="UP000292346"/>
    </source>
</evidence>
<reference evidence="2 3" key="1">
    <citation type="submission" date="2019-02" db="EMBL/GenBank/DDBJ databases">
        <title>Kribbella capetownensis sp. nov. and Kribbella speibonae sp. nov., isolated from soil.</title>
        <authorList>
            <person name="Curtis S.M."/>
            <person name="Norton I."/>
            <person name="Everest G.J."/>
            <person name="Meyers P.R."/>
        </authorList>
    </citation>
    <scope>NUCLEOTIDE SEQUENCE [LARGE SCALE GENOMIC DNA]</scope>
    <source>
        <strain evidence="2 3">KCTC 29219</strain>
    </source>
</reference>
<dbReference type="RefSeq" id="WP_131336483.1">
    <property type="nucleotide sequence ID" value="NZ_SJJZ01000001.1"/>
</dbReference>
<dbReference type="InterPro" id="IPR029058">
    <property type="entry name" value="AB_hydrolase_fold"/>
</dbReference>
<dbReference type="InterPro" id="IPR051049">
    <property type="entry name" value="Dienelactone_hydrolase-like"/>
</dbReference>
<evidence type="ECO:0000259" key="1">
    <source>
        <dbReference type="Pfam" id="PF01738"/>
    </source>
</evidence>
<dbReference type="OrthoDB" id="3208682at2"/>
<dbReference type="PANTHER" id="PTHR46623:SF6">
    <property type="entry name" value="ALPHA_BETA-HYDROLASES SUPERFAMILY PROTEIN"/>
    <property type="match status" value="1"/>
</dbReference>
<accession>A0A4R0HJS5</accession>
<dbReference type="SUPFAM" id="SSF53474">
    <property type="entry name" value="alpha/beta-Hydrolases"/>
    <property type="match status" value="1"/>
</dbReference>
<proteinExistence type="predicted"/>
<dbReference type="PANTHER" id="PTHR46623">
    <property type="entry name" value="CARBOXYMETHYLENEBUTENOLIDASE-RELATED"/>
    <property type="match status" value="1"/>
</dbReference>
<evidence type="ECO:0000313" key="2">
    <source>
        <dbReference type="EMBL" id="TCC11645.1"/>
    </source>
</evidence>
<keyword evidence="3" id="KW-1185">Reference proteome</keyword>
<dbReference type="Gene3D" id="3.40.50.1820">
    <property type="entry name" value="alpha/beta hydrolase"/>
    <property type="match status" value="1"/>
</dbReference>
<dbReference type="Pfam" id="PF01738">
    <property type="entry name" value="DLH"/>
    <property type="match status" value="1"/>
</dbReference>
<dbReference type="AlphaFoldDB" id="A0A4R0HJS5"/>
<name>A0A4R0HJS5_9ACTN</name>
<organism evidence="2 3">
    <name type="scientific">Kribbella soli</name>
    <dbReference type="NCBI Taxonomy" id="1124743"/>
    <lineage>
        <taxon>Bacteria</taxon>
        <taxon>Bacillati</taxon>
        <taxon>Actinomycetota</taxon>
        <taxon>Actinomycetes</taxon>
        <taxon>Propionibacteriales</taxon>
        <taxon>Kribbellaceae</taxon>
        <taxon>Kribbella</taxon>
    </lineage>
</organism>